<evidence type="ECO:0000256" key="1">
    <source>
        <dbReference type="SAM" id="MobiDB-lite"/>
    </source>
</evidence>
<dbReference type="GeneID" id="105053362"/>
<dbReference type="PANTHER" id="PTHR35306:SF1">
    <property type="entry name" value="VQ DOMAIN-CONTAINING PROTEIN"/>
    <property type="match status" value="1"/>
</dbReference>
<dbReference type="RefSeq" id="XP_010932769.1">
    <property type="nucleotide sequence ID" value="XM_010934467.3"/>
</dbReference>
<protein>
    <submittedName>
        <fullName evidence="3">Uncharacterized protein LOC105053362</fullName>
    </submittedName>
</protein>
<dbReference type="Pfam" id="PF15365">
    <property type="entry name" value="PNRC"/>
    <property type="match status" value="1"/>
</dbReference>
<feature type="compositionally biased region" description="Pro residues" evidence="1">
    <location>
        <begin position="50"/>
        <end position="62"/>
    </location>
</feature>
<sequence length="187" mass="20378">METLVVVAQHRNQYYSSGKSQISDRFGASPSRGFQGINCRTFQSDAGILPPPLSFSSPPEPRSPCFYSEPPKQSRRSKPIPISPSPFPKGASLHDELSYAELWAGPAYSNSPPPSSLPIPKFSLRQKRSISLELPGPPSEITLHPLSKSAPSSPTRKSGSSDDDFFLSTTAATENLRRILHLDIADD</sequence>
<keyword evidence="2" id="KW-1185">Reference proteome</keyword>
<accession>A0A6I9RVZ2</accession>
<feature type="compositionally biased region" description="Polar residues" evidence="1">
    <location>
        <begin position="149"/>
        <end position="158"/>
    </location>
</feature>
<dbReference type="GO" id="GO:0016071">
    <property type="term" value="P:mRNA metabolic process"/>
    <property type="evidence" value="ECO:0007669"/>
    <property type="project" value="UniProtKB-ARBA"/>
</dbReference>
<evidence type="ECO:0000313" key="3">
    <source>
        <dbReference type="RefSeq" id="XP_010932769.1"/>
    </source>
</evidence>
<dbReference type="KEGG" id="egu:105053362"/>
<dbReference type="FunCoup" id="A0A6I9RVZ2">
    <property type="interactions" value="1886"/>
</dbReference>
<feature type="region of interest" description="Disordered" evidence="1">
    <location>
        <begin position="128"/>
        <end position="165"/>
    </location>
</feature>
<dbReference type="InParanoid" id="A0A6I9RVZ2"/>
<dbReference type="InterPro" id="IPR028322">
    <property type="entry name" value="PNRC-like_rgn"/>
</dbReference>
<evidence type="ECO:0000313" key="2">
    <source>
        <dbReference type="Proteomes" id="UP000504607"/>
    </source>
</evidence>
<dbReference type="Proteomes" id="UP000504607">
    <property type="component" value="Chromosome 10"/>
</dbReference>
<feature type="region of interest" description="Disordered" evidence="1">
    <location>
        <begin position="50"/>
        <end position="89"/>
    </location>
</feature>
<organism evidence="2 3">
    <name type="scientific">Elaeis guineensis var. tenera</name>
    <name type="common">Oil palm</name>
    <dbReference type="NCBI Taxonomy" id="51953"/>
    <lineage>
        <taxon>Eukaryota</taxon>
        <taxon>Viridiplantae</taxon>
        <taxon>Streptophyta</taxon>
        <taxon>Embryophyta</taxon>
        <taxon>Tracheophyta</taxon>
        <taxon>Spermatophyta</taxon>
        <taxon>Magnoliopsida</taxon>
        <taxon>Liliopsida</taxon>
        <taxon>Arecaceae</taxon>
        <taxon>Arecoideae</taxon>
        <taxon>Cocoseae</taxon>
        <taxon>Elaeidinae</taxon>
        <taxon>Elaeis</taxon>
    </lineage>
</organism>
<reference evidence="3" key="1">
    <citation type="submission" date="2025-08" db="UniProtKB">
        <authorList>
            <consortium name="RefSeq"/>
        </authorList>
    </citation>
    <scope>IDENTIFICATION</scope>
</reference>
<dbReference type="OrthoDB" id="1921042at2759"/>
<gene>
    <name evidence="3" type="primary">LOC105053362</name>
</gene>
<dbReference type="AlphaFoldDB" id="A0A6I9RVZ2"/>
<proteinExistence type="predicted"/>
<name>A0A6I9RVZ2_ELAGV</name>
<dbReference type="PANTHER" id="PTHR35306">
    <property type="entry name" value="BNAA03G57290D PROTEIN"/>
    <property type="match status" value="1"/>
</dbReference>